<comment type="caution">
    <text evidence="1">The sequence shown here is derived from an EMBL/GenBank/DDBJ whole genome shotgun (WGS) entry which is preliminary data.</text>
</comment>
<name>X1EXD3_9ZZZZ</name>
<organism evidence="1">
    <name type="scientific">marine sediment metagenome</name>
    <dbReference type="NCBI Taxonomy" id="412755"/>
    <lineage>
        <taxon>unclassified sequences</taxon>
        <taxon>metagenomes</taxon>
        <taxon>ecological metagenomes</taxon>
    </lineage>
</organism>
<accession>X1EXD3</accession>
<dbReference type="EMBL" id="BARU01012180">
    <property type="protein sequence ID" value="GAH38036.1"/>
    <property type="molecule type" value="Genomic_DNA"/>
</dbReference>
<sequence>MTIKETVINKPIYFGQKDLSSSGEGFEKDLVEKLIGEHLNDIRLKIEKAA</sequence>
<evidence type="ECO:0000313" key="1">
    <source>
        <dbReference type="EMBL" id="GAH38036.1"/>
    </source>
</evidence>
<proteinExistence type="predicted"/>
<reference evidence="1" key="1">
    <citation type="journal article" date="2014" name="Front. Microbiol.">
        <title>High frequency of phylogenetically diverse reductive dehalogenase-homologous genes in deep subseafloor sedimentary metagenomes.</title>
        <authorList>
            <person name="Kawai M."/>
            <person name="Futagami T."/>
            <person name="Toyoda A."/>
            <person name="Takaki Y."/>
            <person name="Nishi S."/>
            <person name="Hori S."/>
            <person name="Arai W."/>
            <person name="Tsubouchi T."/>
            <person name="Morono Y."/>
            <person name="Uchiyama I."/>
            <person name="Ito T."/>
            <person name="Fujiyama A."/>
            <person name="Inagaki F."/>
            <person name="Takami H."/>
        </authorList>
    </citation>
    <scope>NUCLEOTIDE SEQUENCE</scope>
    <source>
        <strain evidence="1">Expedition CK06-06</strain>
    </source>
</reference>
<protein>
    <submittedName>
        <fullName evidence="1">Uncharacterized protein</fullName>
    </submittedName>
</protein>
<dbReference type="AlphaFoldDB" id="X1EXD3"/>
<gene>
    <name evidence="1" type="ORF">S03H2_22576</name>
</gene>